<dbReference type="PANTHER" id="PTHR47425">
    <property type="entry name" value="FARB-RELATED"/>
    <property type="match status" value="1"/>
</dbReference>
<dbReference type="GO" id="GO:0006351">
    <property type="term" value="P:DNA-templated transcription"/>
    <property type="evidence" value="ECO:0007669"/>
    <property type="project" value="InterPro"/>
</dbReference>
<proteinExistence type="predicted"/>
<dbReference type="Pfam" id="PF04082">
    <property type="entry name" value="Fungal_trans"/>
    <property type="match status" value="1"/>
</dbReference>
<dbReference type="OrthoDB" id="5041285at2759"/>
<dbReference type="CDD" id="cd12148">
    <property type="entry name" value="fungal_TF_MHR"/>
    <property type="match status" value="1"/>
</dbReference>
<dbReference type="EMBL" id="CABFNO020001476">
    <property type="protein sequence ID" value="CAG9990844.1"/>
    <property type="molecule type" value="Genomic_DNA"/>
</dbReference>
<dbReference type="SMART" id="SM00906">
    <property type="entry name" value="Fungal_trans"/>
    <property type="match status" value="1"/>
</dbReference>
<gene>
    <name evidence="4" type="ORF">CBYS24578_00007087</name>
</gene>
<dbReference type="InterPro" id="IPR007219">
    <property type="entry name" value="XnlR_reg_dom"/>
</dbReference>
<protein>
    <recommendedName>
        <fullName evidence="3">Xylanolytic transcriptional activator regulatory domain-containing protein</fullName>
    </recommendedName>
</protein>
<dbReference type="InterPro" id="IPR052761">
    <property type="entry name" value="Fungal_Detox/Toxin_TFs"/>
</dbReference>
<evidence type="ECO:0000256" key="1">
    <source>
        <dbReference type="ARBA" id="ARBA00023242"/>
    </source>
</evidence>
<keyword evidence="1" id="KW-0539">Nucleus</keyword>
<evidence type="ECO:0000256" key="2">
    <source>
        <dbReference type="SAM" id="MobiDB-lite"/>
    </source>
</evidence>
<name>A0A9N9UHF3_9HYPO</name>
<dbReference type="AlphaFoldDB" id="A0A9N9UHF3"/>
<comment type="caution">
    <text evidence="4">The sequence shown here is derived from an EMBL/GenBank/DDBJ whole genome shotgun (WGS) entry which is preliminary data.</text>
</comment>
<dbReference type="GO" id="GO:0003677">
    <property type="term" value="F:DNA binding"/>
    <property type="evidence" value="ECO:0007669"/>
    <property type="project" value="InterPro"/>
</dbReference>
<keyword evidence="5" id="KW-1185">Reference proteome</keyword>
<evidence type="ECO:0000259" key="3">
    <source>
        <dbReference type="SMART" id="SM00906"/>
    </source>
</evidence>
<organism evidence="4 5">
    <name type="scientific">Clonostachys byssicola</name>
    <dbReference type="NCBI Taxonomy" id="160290"/>
    <lineage>
        <taxon>Eukaryota</taxon>
        <taxon>Fungi</taxon>
        <taxon>Dikarya</taxon>
        <taxon>Ascomycota</taxon>
        <taxon>Pezizomycotina</taxon>
        <taxon>Sordariomycetes</taxon>
        <taxon>Hypocreomycetidae</taxon>
        <taxon>Hypocreales</taxon>
        <taxon>Bionectriaceae</taxon>
        <taxon>Clonostachys</taxon>
    </lineage>
</organism>
<dbReference type="Proteomes" id="UP000754883">
    <property type="component" value="Unassembled WGS sequence"/>
</dbReference>
<reference evidence="4 5" key="2">
    <citation type="submission" date="2021-10" db="EMBL/GenBank/DDBJ databases">
        <authorList>
            <person name="Piombo E."/>
        </authorList>
    </citation>
    <scope>NUCLEOTIDE SEQUENCE [LARGE SCALE GENOMIC DNA]</scope>
</reference>
<reference evidence="5" key="1">
    <citation type="submission" date="2019-06" db="EMBL/GenBank/DDBJ databases">
        <authorList>
            <person name="Broberg M."/>
        </authorList>
    </citation>
    <scope>NUCLEOTIDE SEQUENCE [LARGE SCALE GENOMIC DNA]</scope>
</reference>
<feature type="domain" description="Xylanolytic transcriptional activator regulatory" evidence="3">
    <location>
        <begin position="206"/>
        <end position="287"/>
    </location>
</feature>
<feature type="region of interest" description="Disordered" evidence="2">
    <location>
        <begin position="612"/>
        <end position="659"/>
    </location>
</feature>
<evidence type="ECO:0000313" key="5">
    <source>
        <dbReference type="Proteomes" id="UP000754883"/>
    </source>
</evidence>
<accession>A0A9N9UHF3</accession>
<dbReference type="PANTHER" id="PTHR47425:SF2">
    <property type="entry name" value="FARB-RELATED"/>
    <property type="match status" value="1"/>
</dbReference>
<dbReference type="GO" id="GO:0008270">
    <property type="term" value="F:zinc ion binding"/>
    <property type="evidence" value="ECO:0007669"/>
    <property type="project" value="InterPro"/>
</dbReference>
<evidence type="ECO:0000313" key="4">
    <source>
        <dbReference type="EMBL" id="CAG9990844.1"/>
    </source>
</evidence>
<sequence>MRHNSRTASKVYAISDTVTKPSRPTDSERQFPVQQKIDNTLNDPNVSPAYITYMVYPFLHIGNLHSLLAQDVNYLESQCCFRVPTKNLLDEFLKQYFLHVHPLTPIIDEQEFWDIYRGRDTGFSKRPVSLLVFQAMLFSSCSFVSKEALCSLGFQNAKVAKASIYRRAKLLYDFQTESSSLKLAQASLLLSHWCPQLSSPGIKQLNSLWLSIAIRHAISVGAHHQVYDSTSKMPKHGMPPKNRRNLLRRLWWSCIIRDRTLALSWRRSLQILPSMGNMNSPEVIGFSELNNEVGASEVYNSGEKQQMIRIIESTAKLCVTMTNLILLLWPSASDDTSQGGKGSTIKETEIAIDQWYLECCARLSGRQQEIDRRNESPSHRWVQLHINSMIATYYCRSTASDHKTSTTKVALYQYQAFKAAITSPFNEFTQEITWVDVNDTYHDQLQDGILSATQKLVEISHHGMSQWIPAHLLVSAGTSLLVHILHTKMIDLKDYIIPLSTDEQAIKLRRQSLGALIGLLDIADDHHNDIQYILEPLRHFSRNHGLDTLLRKFLARKEEAQKSSSWIKTVFADARDYIHLQMILETTLSEGKLPESNDQASSLKLVGDNQIMTPESFDNSNTPLPGLSQGSSFSDAEQNSQSTSFNQGVLATQSPSLSDESPSPFIDWWFSEKSGTISPVPTQSSVLPELGIESIDGSSMYIPMDSPRIGSGFLGEIELKDLFADTLSDRSSPYYNR</sequence>